<accession>A0A1G2IN16</accession>
<reference evidence="2 3" key="1">
    <citation type="journal article" date="2016" name="Nat. Commun.">
        <title>Thousands of microbial genomes shed light on interconnected biogeochemical processes in an aquifer system.</title>
        <authorList>
            <person name="Anantharaman K."/>
            <person name="Brown C.T."/>
            <person name="Hug L.A."/>
            <person name="Sharon I."/>
            <person name="Castelle C.J."/>
            <person name="Probst A.J."/>
            <person name="Thomas B.C."/>
            <person name="Singh A."/>
            <person name="Wilkins M.J."/>
            <person name="Karaoz U."/>
            <person name="Brodie E.L."/>
            <person name="Williams K.H."/>
            <person name="Hubbard S.S."/>
            <person name="Banfield J.F."/>
        </authorList>
    </citation>
    <scope>NUCLEOTIDE SEQUENCE [LARGE SCALE GENOMIC DNA]</scope>
</reference>
<organism evidence="2 3">
    <name type="scientific">Candidatus Staskawiczbacteria bacterium RIFCSPLOWO2_12_FULL_37_15</name>
    <dbReference type="NCBI Taxonomy" id="1802218"/>
    <lineage>
        <taxon>Bacteria</taxon>
        <taxon>Candidatus Staskawicziibacteriota</taxon>
    </lineage>
</organism>
<dbReference type="PROSITE" id="PS00409">
    <property type="entry name" value="PROKAR_NTER_METHYL"/>
    <property type="match status" value="1"/>
</dbReference>
<evidence type="ECO:0000313" key="3">
    <source>
        <dbReference type="Proteomes" id="UP000178632"/>
    </source>
</evidence>
<dbReference type="InterPro" id="IPR012902">
    <property type="entry name" value="N_methyl_site"/>
</dbReference>
<dbReference type="SUPFAM" id="SSF54523">
    <property type="entry name" value="Pili subunits"/>
    <property type="match status" value="1"/>
</dbReference>
<keyword evidence="1" id="KW-1133">Transmembrane helix</keyword>
<gene>
    <name evidence="2" type="ORF">A3G45_01150</name>
</gene>
<proteinExistence type="predicted"/>
<sequence>MLICGKFIRQIKKNLAPKFFLAGFSLIEIIVSVAIFAILATSAYGLYATIVKGITYYRGQTTISALANQYLEVARNLSYSQIGTLSGNPNGPLPDSPAPLAVNFNGVDYQIYYVVNALHDPADINIGVQDYKQVKLYVKNVFTGVTNSFVTTIAPISLASLGSGGVLSVQAINKEWLPVSGATAHITNTSITPNINLTRTSGVNGKWIEIGLPPDSNYHITVTKSGYSVDQTYSVAQYPNASNPDAAVIDGEVTQTTFLIDRLSSLSFTVLNQTCQPIPSVGVNVRGSKLIGPGATKFNENYTSDGSGEIYPASATSCSSSCGAASCCLEWDVYTPALTGLQYMIYGTSPVQSVDLSPNTKQNFNLILGPETDNSLLVVAKDVSGNPIEGAKIKLSNIGIGYDDTKYTGGSAWNQNDWSGGSGQINWVFTSQYYQDDGGISNNAIPLALRLAPGFSPYGLYGSLISSSFDTGTNQTSYTTLNWKATVEDQVTSVKFQIATNNDNETWNFTGPDGTDGSYYEVSGTTINSINNNKRYVRYKVFLSTTDQQKTPMLSNITVNYVSGCSTPGQVIFTGLTADANYAIIINDDPEQTFNNIDIIGYFIFQAVL</sequence>
<dbReference type="Proteomes" id="UP000178632">
    <property type="component" value="Unassembled WGS sequence"/>
</dbReference>
<name>A0A1G2IN16_9BACT</name>
<keyword evidence="1" id="KW-0472">Membrane</keyword>
<dbReference type="NCBIfam" id="TIGR02532">
    <property type="entry name" value="IV_pilin_GFxxxE"/>
    <property type="match status" value="1"/>
</dbReference>
<keyword evidence="1" id="KW-0812">Transmembrane</keyword>
<evidence type="ECO:0008006" key="4">
    <source>
        <dbReference type="Google" id="ProtNLM"/>
    </source>
</evidence>
<protein>
    <recommendedName>
        <fullName evidence="4">PEGA domain-containing protein</fullName>
    </recommendedName>
</protein>
<feature type="transmembrane region" description="Helical" evidence="1">
    <location>
        <begin position="20"/>
        <end position="47"/>
    </location>
</feature>
<dbReference type="InterPro" id="IPR045584">
    <property type="entry name" value="Pilin-like"/>
</dbReference>
<dbReference type="Pfam" id="PF07963">
    <property type="entry name" value="N_methyl"/>
    <property type="match status" value="1"/>
</dbReference>
<dbReference type="EMBL" id="MHPE01000046">
    <property type="protein sequence ID" value="OGZ75568.1"/>
    <property type="molecule type" value="Genomic_DNA"/>
</dbReference>
<evidence type="ECO:0000256" key="1">
    <source>
        <dbReference type="SAM" id="Phobius"/>
    </source>
</evidence>
<dbReference type="AlphaFoldDB" id="A0A1G2IN16"/>
<comment type="caution">
    <text evidence="2">The sequence shown here is derived from an EMBL/GenBank/DDBJ whole genome shotgun (WGS) entry which is preliminary data.</text>
</comment>
<evidence type="ECO:0000313" key="2">
    <source>
        <dbReference type="EMBL" id="OGZ75568.1"/>
    </source>
</evidence>